<evidence type="ECO:0000313" key="1">
    <source>
        <dbReference type="EMBL" id="BDW91254.1"/>
    </source>
</evidence>
<name>A0AA48H6E4_9FLAO</name>
<proteinExistence type="predicted"/>
<evidence type="ECO:0008006" key="3">
    <source>
        <dbReference type="Google" id="ProtNLM"/>
    </source>
</evidence>
<organism evidence="1 2">
    <name type="scientific">Flagellimonas marinaquae</name>
    <dbReference type="NCBI Taxonomy" id="254955"/>
    <lineage>
        <taxon>Bacteria</taxon>
        <taxon>Pseudomonadati</taxon>
        <taxon>Bacteroidota</taxon>
        <taxon>Flavobacteriia</taxon>
        <taxon>Flavobacteriales</taxon>
        <taxon>Flavobacteriaceae</taxon>
        <taxon>Flagellimonas</taxon>
    </lineage>
</organism>
<dbReference type="PROSITE" id="PS51257">
    <property type="entry name" value="PROKAR_LIPOPROTEIN"/>
    <property type="match status" value="1"/>
</dbReference>
<dbReference type="EMBL" id="AP027268">
    <property type="protein sequence ID" value="BDW91254.1"/>
    <property type="molecule type" value="Genomic_DNA"/>
</dbReference>
<dbReference type="Gene3D" id="2.40.128.110">
    <property type="entry name" value="Lipid/polyisoprenoid-binding, YceI-like"/>
    <property type="match status" value="1"/>
</dbReference>
<dbReference type="Proteomes" id="UP001330184">
    <property type="component" value="Chromosome"/>
</dbReference>
<gene>
    <name evidence="1" type="ORF">MACH07_00860</name>
</gene>
<evidence type="ECO:0000313" key="2">
    <source>
        <dbReference type="Proteomes" id="UP001330184"/>
    </source>
</evidence>
<accession>A0AA48H6E4</accession>
<keyword evidence="2" id="KW-1185">Reference proteome</keyword>
<sequence>MKKIQIAALSILFITAFSCKQNKKEEKTEEQTEEMASAYSIVQDSTSVNFTAYKTTDKVPVGGTFKEVELKYSAGETPMETLNGLEFSIPVSSLFTNDPTEVRDPKIIEFFFEKMAETQTITGTFMFSEDKSCSVKLSMNGVTTDLPMEYEIMDDNQVNFSGVMDLKQWDALNALASLHEACEILHTGPDGVSKTWEEVAINASVLLEQK</sequence>
<dbReference type="AlphaFoldDB" id="A0AA48H6E4"/>
<dbReference type="InterPro" id="IPR036761">
    <property type="entry name" value="TTHA0802/YceI-like_sf"/>
</dbReference>
<dbReference type="RefSeq" id="WP_224836598.1">
    <property type="nucleotide sequence ID" value="NZ_AP027268.1"/>
</dbReference>
<dbReference type="SUPFAM" id="SSF101874">
    <property type="entry name" value="YceI-like"/>
    <property type="match status" value="1"/>
</dbReference>
<protein>
    <recommendedName>
        <fullName evidence="3">Lipid/polyisoprenoid-binding YceI-like domain-containing protein</fullName>
    </recommendedName>
</protein>
<reference evidence="1 2" key="1">
    <citation type="submission" date="2023-01" db="EMBL/GenBank/DDBJ databases">
        <title>Complete genome sequence of Muricauda aquimarina strain IFOP_LL357.</title>
        <authorList>
            <person name="Gajardo G."/>
            <person name="Ueki S."/>
            <person name="Maruyama F."/>
        </authorList>
    </citation>
    <scope>NUCLEOTIDE SEQUENCE [LARGE SCALE GENOMIC DNA]</scope>
    <source>
        <strain evidence="1 2">IFOP_LL357</strain>
    </source>
</reference>